<gene>
    <name evidence="7" type="ORF">GCM10010430_13700</name>
</gene>
<dbReference type="EMBL" id="BAAATR010000004">
    <property type="protein sequence ID" value="GAA2234234.1"/>
    <property type="molecule type" value="Genomic_DNA"/>
</dbReference>
<feature type="transmembrane region" description="Helical" evidence="5">
    <location>
        <begin position="44"/>
        <end position="63"/>
    </location>
</feature>
<keyword evidence="3 5" id="KW-1133">Transmembrane helix</keyword>
<comment type="caution">
    <text evidence="7">The sequence shown here is derived from an EMBL/GenBank/DDBJ whole genome shotgun (WGS) entry which is preliminary data.</text>
</comment>
<feature type="domain" description="ABC-2 type transporter transmembrane" evidence="6">
    <location>
        <begin position="30"/>
        <end position="227"/>
    </location>
</feature>
<dbReference type="PANTHER" id="PTHR43027:SF1">
    <property type="entry name" value="DOXORUBICIN RESISTANCE ABC TRANSPORTER PERMEASE PROTEIN DRRC-RELATED"/>
    <property type="match status" value="1"/>
</dbReference>
<dbReference type="Proteomes" id="UP001500305">
    <property type="component" value="Unassembled WGS sequence"/>
</dbReference>
<dbReference type="Pfam" id="PF01061">
    <property type="entry name" value="ABC2_membrane"/>
    <property type="match status" value="1"/>
</dbReference>
<keyword evidence="8" id="KW-1185">Reference proteome</keyword>
<feature type="transmembrane region" description="Helical" evidence="5">
    <location>
        <begin position="194"/>
        <end position="218"/>
    </location>
</feature>
<evidence type="ECO:0000259" key="6">
    <source>
        <dbReference type="Pfam" id="PF01061"/>
    </source>
</evidence>
<proteinExistence type="predicted"/>
<dbReference type="InterPro" id="IPR052902">
    <property type="entry name" value="ABC-2_transporter"/>
</dbReference>
<evidence type="ECO:0000256" key="3">
    <source>
        <dbReference type="ARBA" id="ARBA00022989"/>
    </source>
</evidence>
<keyword evidence="4 5" id="KW-0472">Membrane</keyword>
<comment type="subcellular location">
    <subcellularLocation>
        <location evidence="1">Membrane</location>
        <topology evidence="1">Multi-pass membrane protein</topology>
    </subcellularLocation>
</comment>
<protein>
    <recommendedName>
        <fullName evidence="6">ABC-2 type transporter transmembrane domain-containing protein</fullName>
    </recommendedName>
</protein>
<dbReference type="InterPro" id="IPR013525">
    <property type="entry name" value="ABC2_TM"/>
</dbReference>
<feature type="transmembrane region" description="Helical" evidence="5">
    <location>
        <begin position="238"/>
        <end position="263"/>
    </location>
</feature>
<evidence type="ECO:0000313" key="8">
    <source>
        <dbReference type="Proteomes" id="UP001500305"/>
    </source>
</evidence>
<feature type="transmembrane region" description="Helical" evidence="5">
    <location>
        <begin position="119"/>
        <end position="146"/>
    </location>
</feature>
<dbReference type="RefSeq" id="WP_344635312.1">
    <property type="nucleotide sequence ID" value="NZ_BAAATR010000004.1"/>
</dbReference>
<organism evidence="7 8">
    <name type="scientific">Kitasatospora cystarginea</name>
    <dbReference type="NCBI Taxonomy" id="58350"/>
    <lineage>
        <taxon>Bacteria</taxon>
        <taxon>Bacillati</taxon>
        <taxon>Actinomycetota</taxon>
        <taxon>Actinomycetes</taxon>
        <taxon>Kitasatosporales</taxon>
        <taxon>Streptomycetaceae</taxon>
        <taxon>Kitasatospora</taxon>
    </lineage>
</organism>
<keyword evidence="2 5" id="KW-0812">Transmembrane</keyword>
<evidence type="ECO:0000256" key="5">
    <source>
        <dbReference type="SAM" id="Phobius"/>
    </source>
</evidence>
<evidence type="ECO:0000256" key="1">
    <source>
        <dbReference type="ARBA" id="ARBA00004141"/>
    </source>
</evidence>
<dbReference type="PANTHER" id="PTHR43027">
    <property type="entry name" value="DOXORUBICIN RESISTANCE ABC TRANSPORTER PERMEASE PROTEIN DRRC-RELATED"/>
    <property type="match status" value="1"/>
</dbReference>
<reference evidence="7 8" key="1">
    <citation type="journal article" date="2019" name="Int. J. Syst. Evol. Microbiol.">
        <title>The Global Catalogue of Microorganisms (GCM) 10K type strain sequencing project: providing services to taxonomists for standard genome sequencing and annotation.</title>
        <authorList>
            <consortium name="The Broad Institute Genomics Platform"/>
            <consortium name="The Broad Institute Genome Sequencing Center for Infectious Disease"/>
            <person name="Wu L."/>
            <person name="Ma J."/>
        </authorList>
    </citation>
    <scope>NUCLEOTIDE SEQUENCE [LARGE SCALE GENOMIC DNA]</scope>
    <source>
        <strain evidence="7 8">JCM 7356</strain>
    </source>
</reference>
<evidence type="ECO:0000256" key="2">
    <source>
        <dbReference type="ARBA" id="ARBA00022692"/>
    </source>
</evidence>
<evidence type="ECO:0000256" key="4">
    <source>
        <dbReference type="ARBA" id="ARBA00023136"/>
    </source>
</evidence>
<evidence type="ECO:0000313" key="7">
    <source>
        <dbReference type="EMBL" id="GAA2234234.1"/>
    </source>
</evidence>
<accession>A0ABN3DKD9</accession>
<feature type="transmembrane region" description="Helical" evidence="5">
    <location>
        <begin position="75"/>
        <end position="98"/>
    </location>
</feature>
<sequence length="279" mass="29311">MSSGAPNGAARTGFATAVARVGARWVRILAASARMQILVIRSHPAVPITAVVQPVVFYVVMAGQHGGADSPAQRASRLIAILLTSLWGATLWAVGGILRREIAEGTLARNLTSLTDPRLVVIGKCLGSSLLVLTTLVGTSLVLALVTGARVPLDAVPWMLLGAVLVALSGTALGFALCSLFVLTRHAVHVTAALTYPVFILGGLLIPTSLIPGQLSWLSRLISLYWADQFLGRVAGGGAVPLTALSMLVLLITLYYVTGHVLFRRVVDRARRKGTIDLG</sequence>
<feature type="transmembrane region" description="Helical" evidence="5">
    <location>
        <begin position="158"/>
        <end position="182"/>
    </location>
</feature>
<name>A0ABN3DKD9_9ACTN</name>